<dbReference type="AlphaFoldDB" id="A0A6H5G3X6"/>
<accession>A0A6H5G3X6</accession>
<proteinExistence type="predicted"/>
<organism evidence="2 3">
    <name type="scientific">Nesidiocoris tenuis</name>
    <dbReference type="NCBI Taxonomy" id="355587"/>
    <lineage>
        <taxon>Eukaryota</taxon>
        <taxon>Metazoa</taxon>
        <taxon>Ecdysozoa</taxon>
        <taxon>Arthropoda</taxon>
        <taxon>Hexapoda</taxon>
        <taxon>Insecta</taxon>
        <taxon>Pterygota</taxon>
        <taxon>Neoptera</taxon>
        <taxon>Paraneoptera</taxon>
        <taxon>Hemiptera</taxon>
        <taxon>Heteroptera</taxon>
        <taxon>Panheteroptera</taxon>
        <taxon>Cimicomorpha</taxon>
        <taxon>Miridae</taxon>
        <taxon>Dicyphina</taxon>
        <taxon>Nesidiocoris</taxon>
    </lineage>
</organism>
<gene>
    <name evidence="2" type="ORF">NTEN_LOCUS3771</name>
</gene>
<sequence>MRQELWCITGLAQQTSSCVVSTECIARFYQALFVEYETQIACHQNHLNHRRWTHLVEKIPHPTHCIARSLVSLSFARTGDASRSREGHLLYSNISGGTPHSSPPVHCHGWTMLKAQPESSTTYCYVHPGDPDASDGDTNVHRTRIKLTNGKCMINLLDIAIKRGRRKFFSCACLVMRHELRSLTPCAQKRKKGQNQPKNTLKQRSSG</sequence>
<name>A0A6H5G3X6_9HEMI</name>
<evidence type="ECO:0000313" key="3">
    <source>
        <dbReference type="Proteomes" id="UP000479000"/>
    </source>
</evidence>
<reference evidence="2 3" key="1">
    <citation type="submission" date="2020-02" db="EMBL/GenBank/DDBJ databases">
        <authorList>
            <person name="Ferguson B K."/>
        </authorList>
    </citation>
    <scope>NUCLEOTIDE SEQUENCE [LARGE SCALE GENOMIC DNA]</scope>
</reference>
<keyword evidence="3" id="KW-1185">Reference proteome</keyword>
<dbReference type="Proteomes" id="UP000479000">
    <property type="component" value="Unassembled WGS sequence"/>
</dbReference>
<evidence type="ECO:0000313" key="2">
    <source>
        <dbReference type="EMBL" id="CAA9997470.1"/>
    </source>
</evidence>
<feature type="compositionally biased region" description="Polar residues" evidence="1">
    <location>
        <begin position="194"/>
        <end position="207"/>
    </location>
</feature>
<feature type="region of interest" description="Disordered" evidence="1">
    <location>
        <begin position="187"/>
        <end position="207"/>
    </location>
</feature>
<evidence type="ECO:0000256" key="1">
    <source>
        <dbReference type="SAM" id="MobiDB-lite"/>
    </source>
</evidence>
<dbReference type="EMBL" id="CADCXU010005838">
    <property type="protein sequence ID" value="CAA9997470.1"/>
    <property type="molecule type" value="Genomic_DNA"/>
</dbReference>
<protein>
    <submittedName>
        <fullName evidence="2">Uncharacterized protein</fullName>
    </submittedName>
</protein>